<dbReference type="Gene3D" id="3.90.550.10">
    <property type="entry name" value="Spore Coat Polysaccharide Biosynthesis Protein SpsA, Chain A"/>
    <property type="match status" value="1"/>
</dbReference>
<protein>
    <recommendedName>
        <fullName evidence="3">DUF2064 domain-containing protein</fullName>
    </recommendedName>
</protein>
<comment type="caution">
    <text evidence="1">The sequence shown here is derived from an EMBL/GenBank/DDBJ whole genome shotgun (WGS) entry which is preliminary data.</text>
</comment>
<dbReference type="PANTHER" id="PTHR36529:SF1">
    <property type="entry name" value="GLYCOSYLTRANSFERASE"/>
    <property type="match status" value="1"/>
</dbReference>
<sequence>MSKSTAILIFTQEASKEAARKMLTPSKNQGVNRLVFDKLNHFVERTATAAASKAENLQVFHSNQLIKPNSNSFGQQLSAAIQVVFERGFEKVICIGNDCPALNENRILAAAEKLQTVDTVVGPDNRGGAYLIGISSKDFNAEVFENLAWQSEKMLESFIEQYTNQAVLMLETLSDIHNFQELQTYTTSRYFIAFLIRLVEQVTARMQGFYSFFVENWSIRSLSLRAPPFV</sequence>
<reference evidence="1" key="2">
    <citation type="submission" date="2020-09" db="EMBL/GenBank/DDBJ databases">
        <authorList>
            <person name="Sun Q."/>
            <person name="Zhou Y."/>
        </authorList>
    </citation>
    <scope>NUCLEOTIDE SEQUENCE</scope>
    <source>
        <strain evidence="1">CGMCC 1.15958</strain>
    </source>
</reference>
<reference evidence="1" key="1">
    <citation type="journal article" date="2014" name="Int. J. Syst. Evol. Microbiol.">
        <title>Complete genome sequence of Corynebacterium casei LMG S-19264T (=DSM 44701T), isolated from a smear-ripened cheese.</title>
        <authorList>
            <consortium name="US DOE Joint Genome Institute (JGI-PGF)"/>
            <person name="Walter F."/>
            <person name="Albersmeier A."/>
            <person name="Kalinowski J."/>
            <person name="Ruckert C."/>
        </authorList>
    </citation>
    <scope>NUCLEOTIDE SEQUENCE</scope>
    <source>
        <strain evidence="1">CGMCC 1.15958</strain>
    </source>
</reference>
<accession>A0A917DS00</accession>
<proteinExistence type="predicted"/>
<dbReference type="PANTHER" id="PTHR36529">
    <property type="entry name" value="SLL1095 PROTEIN"/>
    <property type="match status" value="1"/>
</dbReference>
<organism evidence="1 2">
    <name type="scientific">Emticicia aquatilis</name>
    <dbReference type="NCBI Taxonomy" id="1537369"/>
    <lineage>
        <taxon>Bacteria</taxon>
        <taxon>Pseudomonadati</taxon>
        <taxon>Bacteroidota</taxon>
        <taxon>Cytophagia</taxon>
        <taxon>Cytophagales</taxon>
        <taxon>Leadbetterellaceae</taxon>
        <taxon>Emticicia</taxon>
    </lineage>
</organism>
<keyword evidence="2" id="KW-1185">Reference proteome</keyword>
<dbReference type="EMBL" id="BMKK01000005">
    <property type="protein sequence ID" value="GGD61403.1"/>
    <property type="molecule type" value="Genomic_DNA"/>
</dbReference>
<dbReference type="InterPro" id="IPR018641">
    <property type="entry name" value="Trfase_1_rSAM/seldom-assoc"/>
</dbReference>
<dbReference type="InterPro" id="IPR029044">
    <property type="entry name" value="Nucleotide-diphossugar_trans"/>
</dbReference>
<dbReference type="SUPFAM" id="SSF53448">
    <property type="entry name" value="Nucleotide-diphospho-sugar transferases"/>
    <property type="match status" value="1"/>
</dbReference>
<dbReference type="Pfam" id="PF09837">
    <property type="entry name" value="DUF2064"/>
    <property type="match status" value="1"/>
</dbReference>
<dbReference type="AlphaFoldDB" id="A0A917DS00"/>
<dbReference type="RefSeq" id="WP_188766614.1">
    <property type="nucleotide sequence ID" value="NZ_BMKK01000005.1"/>
</dbReference>
<evidence type="ECO:0000313" key="1">
    <source>
        <dbReference type="EMBL" id="GGD61403.1"/>
    </source>
</evidence>
<name>A0A917DS00_9BACT</name>
<evidence type="ECO:0008006" key="3">
    <source>
        <dbReference type="Google" id="ProtNLM"/>
    </source>
</evidence>
<evidence type="ECO:0000313" key="2">
    <source>
        <dbReference type="Proteomes" id="UP000609064"/>
    </source>
</evidence>
<gene>
    <name evidence="1" type="ORF">GCM10011514_26810</name>
</gene>
<dbReference type="Proteomes" id="UP000609064">
    <property type="component" value="Unassembled WGS sequence"/>
</dbReference>